<dbReference type="RefSeq" id="WP_072581383.1">
    <property type="nucleotide sequence ID" value="NZ_CP016020.1"/>
</dbReference>
<proteinExistence type="predicted"/>
<dbReference type="KEGG" id="bwh:A9C19_18725"/>
<protein>
    <recommendedName>
        <fullName evidence="3">Methyltransferase</fullName>
    </recommendedName>
</protein>
<name>A0A1L3MW79_9BACI</name>
<evidence type="ECO:0000313" key="2">
    <source>
        <dbReference type="Proteomes" id="UP000181936"/>
    </source>
</evidence>
<dbReference type="SUPFAM" id="SSF53335">
    <property type="entry name" value="S-adenosyl-L-methionine-dependent methyltransferases"/>
    <property type="match status" value="1"/>
</dbReference>
<accession>A0A1L3MW79</accession>
<dbReference type="STRING" id="1547283.A9C19_18725"/>
<dbReference type="Gene3D" id="2.20.25.110">
    <property type="entry name" value="S-adenosyl-L-methionine-dependent methyltransferases"/>
    <property type="match status" value="1"/>
</dbReference>
<dbReference type="InterPro" id="IPR029063">
    <property type="entry name" value="SAM-dependent_MTases_sf"/>
</dbReference>
<dbReference type="OrthoDB" id="9804312at2"/>
<dbReference type="EMBL" id="CP016020">
    <property type="protein sequence ID" value="APH06582.1"/>
    <property type="molecule type" value="Genomic_DNA"/>
</dbReference>
<dbReference type="Gene3D" id="3.40.50.150">
    <property type="entry name" value="Vaccinia Virus protein VP39"/>
    <property type="match status" value="1"/>
</dbReference>
<dbReference type="Proteomes" id="UP000181936">
    <property type="component" value="Chromosome"/>
</dbReference>
<organism evidence="1 2">
    <name type="scientific">Bacillus weihaiensis</name>
    <dbReference type="NCBI Taxonomy" id="1547283"/>
    <lineage>
        <taxon>Bacteria</taxon>
        <taxon>Bacillati</taxon>
        <taxon>Bacillota</taxon>
        <taxon>Bacilli</taxon>
        <taxon>Bacillales</taxon>
        <taxon>Bacillaceae</taxon>
        <taxon>Bacillus</taxon>
    </lineage>
</organism>
<reference evidence="1 2" key="1">
    <citation type="journal article" date="2016" name="Sci. Rep.">
        <title>Complete genome sequence and transcriptomic analysis of a novel marine strain Bacillus weihaiensis reveals the mechanism of brown algae degradation.</title>
        <authorList>
            <person name="Zhu Y."/>
            <person name="Chen P."/>
            <person name="Bao Y."/>
            <person name="Men Y."/>
            <person name="Zeng Y."/>
            <person name="Yang J."/>
            <person name="Sun J."/>
            <person name="Sun Y."/>
        </authorList>
    </citation>
    <scope>NUCLEOTIDE SEQUENCE [LARGE SCALE GENOMIC DNA]</scope>
    <source>
        <strain evidence="1 2">Alg07</strain>
    </source>
</reference>
<evidence type="ECO:0008006" key="3">
    <source>
        <dbReference type="Google" id="ProtNLM"/>
    </source>
</evidence>
<keyword evidence="2" id="KW-1185">Reference proteome</keyword>
<dbReference type="AlphaFoldDB" id="A0A1L3MW79"/>
<evidence type="ECO:0000313" key="1">
    <source>
        <dbReference type="EMBL" id="APH06582.1"/>
    </source>
</evidence>
<sequence length="242" mass="28824">MSNEFRFLSLGILKDNRFTKGLDFYRNQLEKHKGNVLELGMHQLFLSEMLQTEGRKVEGKVYVEEREPSLPKKSLEENSSQKGKGFNRFNHYDTIVIPFNEILALPERKAVIKVLTFLFQRLKNGGYVYLDLLLQEEYVPHKKNTFVDKQDAELTIFESEIIKINYIDQQVTYLLSYEKWQEEKVKIRERKLQPFVWFGVKEFKLILERVGFKEVKIIGEYDEKSTAYENHKVFTYVAQKME</sequence>
<gene>
    <name evidence="1" type="ORF">A9C19_18725</name>
</gene>